<evidence type="ECO:0000256" key="1">
    <source>
        <dbReference type="ARBA" id="ARBA00022723"/>
    </source>
</evidence>
<keyword evidence="2" id="KW-0408">Iron</keyword>
<dbReference type="Pfam" id="PF06155">
    <property type="entry name" value="GBBH-like_N"/>
    <property type="match status" value="1"/>
</dbReference>
<keyword evidence="1" id="KW-0479">Metal-binding</keyword>
<sequence>MTTSQQVDSNYPSPKAIKQVDPTTLGITWTDGHESVYNVKMLREKCPCANCIDEWTGEKRIKEGDIKDTIRPVKINSVGLYAIQFAWNDGHDTGLYSHEYLRSLG</sequence>
<gene>
    <name evidence="4" type="ORF">G3M78_11885</name>
</gene>
<dbReference type="AlphaFoldDB" id="A0A7T0C401"/>
<dbReference type="EMBL" id="CP048620">
    <property type="protein sequence ID" value="QPJ66055.1"/>
    <property type="molecule type" value="Genomic_DNA"/>
</dbReference>
<accession>A0A7T0C401</accession>
<dbReference type="InterPro" id="IPR038492">
    <property type="entry name" value="GBBH-like_N_sf"/>
</dbReference>
<feature type="domain" description="Gamma-butyrobetaine hydroxylase-like N-terminal" evidence="3">
    <location>
        <begin position="21"/>
        <end position="102"/>
    </location>
</feature>
<dbReference type="PANTHER" id="PTHR35303">
    <property type="entry name" value="OS02G0197800 PROTEIN"/>
    <property type="match status" value="1"/>
</dbReference>
<name>A0A7T0C401_9BACT</name>
<protein>
    <submittedName>
        <fullName evidence="4">DUF971 domain-containing protein</fullName>
    </submittedName>
</protein>
<organism evidence="4 5">
    <name type="scientific">Candidatus Nitrohelix vancouverensis</name>
    <dbReference type="NCBI Taxonomy" id="2705534"/>
    <lineage>
        <taxon>Bacteria</taxon>
        <taxon>Pseudomonadati</taxon>
        <taxon>Nitrospinota/Tectimicrobiota group</taxon>
        <taxon>Nitrospinota</taxon>
        <taxon>Nitrospinia</taxon>
        <taxon>Nitrospinales</taxon>
        <taxon>Nitrospinaceae</taxon>
        <taxon>Candidatus Nitrohelix</taxon>
    </lineage>
</organism>
<dbReference type="Gene3D" id="3.30.2020.30">
    <property type="match status" value="1"/>
</dbReference>
<reference evidence="5" key="1">
    <citation type="submission" date="2020-02" db="EMBL/GenBank/DDBJ databases">
        <title>Genomic and physiological characterization of two novel Nitrospinaceae genera.</title>
        <authorList>
            <person name="Mueller A.J."/>
            <person name="Jung M.-Y."/>
            <person name="Strachan C.R."/>
            <person name="Herbold C.W."/>
            <person name="Kirkegaard R.H."/>
            <person name="Daims H."/>
        </authorList>
    </citation>
    <scope>NUCLEOTIDE SEQUENCE [LARGE SCALE GENOMIC DNA]</scope>
</reference>
<dbReference type="KEGG" id="nva:G3M78_11885"/>
<proteinExistence type="predicted"/>
<evidence type="ECO:0000313" key="4">
    <source>
        <dbReference type="EMBL" id="QPJ66055.1"/>
    </source>
</evidence>
<evidence type="ECO:0000313" key="5">
    <source>
        <dbReference type="Proteomes" id="UP000594464"/>
    </source>
</evidence>
<evidence type="ECO:0000259" key="3">
    <source>
        <dbReference type="Pfam" id="PF06155"/>
    </source>
</evidence>
<dbReference type="Proteomes" id="UP000594464">
    <property type="component" value="Chromosome"/>
</dbReference>
<evidence type="ECO:0000256" key="2">
    <source>
        <dbReference type="ARBA" id="ARBA00023004"/>
    </source>
</evidence>
<dbReference type="GO" id="GO:0046872">
    <property type="term" value="F:metal ion binding"/>
    <property type="evidence" value="ECO:0007669"/>
    <property type="project" value="UniProtKB-KW"/>
</dbReference>
<dbReference type="InterPro" id="IPR010376">
    <property type="entry name" value="GBBH-like_N"/>
</dbReference>